<dbReference type="InterPro" id="IPR028909">
    <property type="entry name" value="bL21-like"/>
</dbReference>
<evidence type="ECO:0000313" key="7">
    <source>
        <dbReference type="Proteomes" id="UP000034607"/>
    </source>
</evidence>
<dbReference type="Pfam" id="PF00829">
    <property type="entry name" value="Ribosomal_L21p"/>
    <property type="match status" value="1"/>
</dbReference>
<evidence type="ECO:0000256" key="1">
    <source>
        <dbReference type="ARBA" id="ARBA00008563"/>
    </source>
</evidence>
<name>A0A0G1UFR4_9BACT</name>
<dbReference type="GO" id="GO:0003735">
    <property type="term" value="F:structural constituent of ribosome"/>
    <property type="evidence" value="ECO:0007669"/>
    <property type="project" value="InterPro"/>
</dbReference>
<dbReference type="Proteomes" id="UP000034607">
    <property type="component" value="Unassembled WGS sequence"/>
</dbReference>
<comment type="caution">
    <text evidence="6">The sequence shown here is derived from an EMBL/GenBank/DDBJ whole genome shotgun (WGS) entry which is preliminary data.</text>
</comment>
<dbReference type="HAMAP" id="MF_01363">
    <property type="entry name" value="Ribosomal_bL21"/>
    <property type="match status" value="1"/>
</dbReference>
<comment type="similarity">
    <text evidence="1 4 5">Belongs to the bacterial ribosomal protein bL21 family.</text>
</comment>
<evidence type="ECO:0000256" key="4">
    <source>
        <dbReference type="HAMAP-Rule" id="MF_01363"/>
    </source>
</evidence>
<dbReference type="GO" id="GO:0019843">
    <property type="term" value="F:rRNA binding"/>
    <property type="evidence" value="ECO:0007669"/>
    <property type="project" value="UniProtKB-UniRule"/>
</dbReference>
<protein>
    <recommendedName>
        <fullName evidence="4">Large ribosomal subunit protein bL21</fullName>
    </recommendedName>
</protein>
<gene>
    <name evidence="4" type="primary">rplU</name>
    <name evidence="6" type="ORF">UX78_C0006G0008</name>
</gene>
<dbReference type="PANTHER" id="PTHR21349:SF0">
    <property type="entry name" value="LARGE RIBOSOMAL SUBUNIT PROTEIN BL21M"/>
    <property type="match status" value="1"/>
</dbReference>
<dbReference type="InterPro" id="IPR036164">
    <property type="entry name" value="bL21-like_sf"/>
</dbReference>
<keyword evidence="3 4" id="KW-0687">Ribonucleoprotein</keyword>
<evidence type="ECO:0000256" key="2">
    <source>
        <dbReference type="ARBA" id="ARBA00022980"/>
    </source>
</evidence>
<evidence type="ECO:0000256" key="3">
    <source>
        <dbReference type="ARBA" id="ARBA00023274"/>
    </source>
</evidence>
<dbReference type="GO" id="GO:1990904">
    <property type="term" value="C:ribonucleoprotein complex"/>
    <property type="evidence" value="ECO:0007669"/>
    <property type="project" value="UniProtKB-KW"/>
</dbReference>
<keyword evidence="4 5" id="KW-0694">RNA-binding</keyword>
<keyword evidence="2 4" id="KW-0689">Ribosomal protein</keyword>
<organism evidence="6 7">
    <name type="scientific">Candidatus Amesbacteria bacterium GW2011_GWA2_47_11</name>
    <dbReference type="NCBI Taxonomy" id="1618357"/>
    <lineage>
        <taxon>Bacteria</taxon>
        <taxon>Candidatus Amesiibacteriota</taxon>
    </lineage>
</organism>
<sequence length="119" mass="13232">MNAVVKIGTSQYLVSPGMQILVNTVNSQPGSTLTFDQVLLISDGDNILIGQPYIDQAKVTASIIAETKGKKIRVSTYKAKSRYRRVKGFRPRFIKIRIDNISINNTPKPRSRTKIAKPS</sequence>
<keyword evidence="4 5" id="KW-0699">rRNA-binding</keyword>
<reference evidence="6 7" key="1">
    <citation type="journal article" date="2015" name="Nature">
        <title>rRNA introns, odd ribosomes, and small enigmatic genomes across a large radiation of phyla.</title>
        <authorList>
            <person name="Brown C.T."/>
            <person name="Hug L.A."/>
            <person name="Thomas B.C."/>
            <person name="Sharon I."/>
            <person name="Castelle C.J."/>
            <person name="Singh A."/>
            <person name="Wilkins M.J."/>
            <person name="Williams K.H."/>
            <person name="Banfield J.F."/>
        </authorList>
    </citation>
    <scope>NUCLEOTIDE SEQUENCE [LARGE SCALE GENOMIC DNA]</scope>
</reference>
<dbReference type="GO" id="GO:0006412">
    <property type="term" value="P:translation"/>
    <property type="evidence" value="ECO:0007669"/>
    <property type="project" value="UniProtKB-UniRule"/>
</dbReference>
<comment type="subunit">
    <text evidence="4">Part of the 50S ribosomal subunit. Contacts protein L20.</text>
</comment>
<dbReference type="InterPro" id="IPR001787">
    <property type="entry name" value="Ribosomal_bL21"/>
</dbReference>
<dbReference type="PANTHER" id="PTHR21349">
    <property type="entry name" value="50S RIBOSOMAL PROTEIN L21"/>
    <property type="match status" value="1"/>
</dbReference>
<dbReference type="EMBL" id="LCNM01000006">
    <property type="protein sequence ID" value="KKU56545.1"/>
    <property type="molecule type" value="Genomic_DNA"/>
</dbReference>
<dbReference type="GO" id="GO:0005737">
    <property type="term" value="C:cytoplasm"/>
    <property type="evidence" value="ECO:0007669"/>
    <property type="project" value="UniProtKB-ARBA"/>
</dbReference>
<dbReference type="SUPFAM" id="SSF141091">
    <property type="entry name" value="L21p-like"/>
    <property type="match status" value="1"/>
</dbReference>
<evidence type="ECO:0000256" key="5">
    <source>
        <dbReference type="RuleBase" id="RU000562"/>
    </source>
</evidence>
<evidence type="ECO:0000313" key="6">
    <source>
        <dbReference type="EMBL" id="KKU56545.1"/>
    </source>
</evidence>
<comment type="function">
    <text evidence="4 5">This protein binds to 23S rRNA in the presence of protein L20.</text>
</comment>
<proteinExistence type="inferred from homology"/>
<dbReference type="NCBIfam" id="TIGR00061">
    <property type="entry name" value="L21"/>
    <property type="match status" value="1"/>
</dbReference>
<dbReference type="GO" id="GO:0005840">
    <property type="term" value="C:ribosome"/>
    <property type="evidence" value="ECO:0007669"/>
    <property type="project" value="UniProtKB-KW"/>
</dbReference>
<dbReference type="AlphaFoldDB" id="A0A0G1UFR4"/>
<accession>A0A0G1UFR4</accession>